<reference evidence="3" key="1">
    <citation type="journal article" date="2019" name="Int. J. Syst. Evol. Microbiol.">
        <title>The Global Catalogue of Microorganisms (GCM) 10K type strain sequencing project: providing services to taxonomists for standard genome sequencing and annotation.</title>
        <authorList>
            <consortium name="The Broad Institute Genomics Platform"/>
            <consortium name="The Broad Institute Genome Sequencing Center for Infectious Disease"/>
            <person name="Wu L."/>
            <person name="Ma J."/>
        </authorList>
    </citation>
    <scope>NUCLEOTIDE SEQUENCE [LARGE SCALE GENOMIC DNA]</scope>
    <source>
        <strain evidence="3">CCUG 50347</strain>
    </source>
</reference>
<name>A0ABV9RC79_9PSEU</name>
<evidence type="ECO:0000313" key="2">
    <source>
        <dbReference type="EMBL" id="MFC4831189.1"/>
    </source>
</evidence>
<dbReference type="EMBL" id="JBHSIM010000003">
    <property type="protein sequence ID" value="MFC4831189.1"/>
    <property type="molecule type" value="Genomic_DNA"/>
</dbReference>
<keyword evidence="3" id="KW-1185">Reference proteome</keyword>
<accession>A0ABV9RC79</accession>
<dbReference type="RefSeq" id="WP_274186805.1">
    <property type="nucleotide sequence ID" value="NZ_BAABHN010000003.1"/>
</dbReference>
<gene>
    <name evidence="2" type="ORF">ACFPEL_02090</name>
</gene>
<protein>
    <submittedName>
        <fullName evidence="2">Uncharacterized protein</fullName>
    </submittedName>
</protein>
<feature type="transmembrane region" description="Helical" evidence="1">
    <location>
        <begin position="6"/>
        <end position="23"/>
    </location>
</feature>
<keyword evidence="1" id="KW-1133">Transmembrane helix</keyword>
<comment type="caution">
    <text evidence="2">The sequence shown here is derived from an EMBL/GenBank/DDBJ whole genome shotgun (WGS) entry which is preliminary data.</text>
</comment>
<dbReference type="Proteomes" id="UP001595909">
    <property type="component" value="Unassembled WGS sequence"/>
</dbReference>
<proteinExistence type="predicted"/>
<sequence length="84" mass="9717">MTTTTWLIVIGVVLVVLYVWSVFHWPRQRCRKCYPAAGRDFGPLPGSWTFRRCRRCNGRGWHVRRMRRLLGGPLDDGAGVYQGP</sequence>
<keyword evidence="1" id="KW-0472">Membrane</keyword>
<organism evidence="2 3">
    <name type="scientific">Actinomycetospora chibensis</name>
    <dbReference type="NCBI Taxonomy" id="663606"/>
    <lineage>
        <taxon>Bacteria</taxon>
        <taxon>Bacillati</taxon>
        <taxon>Actinomycetota</taxon>
        <taxon>Actinomycetes</taxon>
        <taxon>Pseudonocardiales</taxon>
        <taxon>Pseudonocardiaceae</taxon>
        <taxon>Actinomycetospora</taxon>
    </lineage>
</organism>
<evidence type="ECO:0000256" key="1">
    <source>
        <dbReference type="SAM" id="Phobius"/>
    </source>
</evidence>
<keyword evidence="1" id="KW-0812">Transmembrane</keyword>
<evidence type="ECO:0000313" key="3">
    <source>
        <dbReference type="Proteomes" id="UP001595909"/>
    </source>
</evidence>